<evidence type="ECO:0000313" key="16">
    <source>
        <dbReference type="EMBL" id="EQB01956.1"/>
    </source>
</evidence>
<evidence type="ECO:0000256" key="6">
    <source>
        <dbReference type="ARBA" id="ARBA00023004"/>
    </source>
</evidence>
<protein>
    <recommendedName>
        <fullName evidence="18">TonB-denpendent receptor</fullName>
    </recommendedName>
</protein>
<keyword evidence="8 12" id="KW-0798">TonB box</keyword>
<keyword evidence="2 11" id="KW-0813">Transport</keyword>
<organism evidence="16 17">
    <name type="scientific">Sphingobium quisquiliarum P25</name>
    <dbReference type="NCBI Taxonomy" id="1329909"/>
    <lineage>
        <taxon>Bacteria</taxon>
        <taxon>Pseudomonadati</taxon>
        <taxon>Pseudomonadota</taxon>
        <taxon>Alphaproteobacteria</taxon>
        <taxon>Sphingomonadales</taxon>
        <taxon>Sphingomonadaceae</taxon>
        <taxon>Sphingobium</taxon>
    </lineage>
</organism>
<dbReference type="PANTHER" id="PTHR32552">
    <property type="entry name" value="FERRICHROME IRON RECEPTOR-RELATED"/>
    <property type="match status" value="1"/>
</dbReference>
<dbReference type="CDD" id="cd01347">
    <property type="entry name" value="ligand_gated_channel"/>
    <property type="match status" value="1"/>
</dbReference>
<comment type="caution">
    <text evidence="16">The sequence shown here is derived from an EMBL/GenBank/DDBJ whole genome shotgun (WGS) entry which is preliminary data.</text>
</comment>
<comment type="subcellular location">
    <subcellularLocation>
        <location evidence="1 11">Cell outer membrane</location>
        <topology evidence="1 11">Multi-pass membrane protein</topology>
    </subcellularLocation>
</comment>
<dbReference type="PROSITE" id="PS52016">
    <property type="entry name" value="TONB_DEPENDENT_REC_3"/>
    <property type="match status" value="1"/>
</dbReference>
<evidence type="ECO:0000259" key="15">
    <source>
        <dbReference type="Pfam" id="PF07715"/>
    </source>
</evidence>
<dbReference type="PANTHER" id="PTHR32552:SF81">
    <property type="entry name" value="TONB-DEPENDENT OUTER MEMBRANE RECEPTOR"/>
    <property type="match status" value="1"/>
</dbReference>
<dbReference type="RefSeq" id="WP_021239483.1">
    <property type="nucleotide sequence ID" value="NZ_ATHO01000149.1"/>
</dbReference>
<dbReference type="Gene3D" id="2.40.170.20">
    <property type="entry name" value="TonB-dependent receptor, beta-barrel domain"/>
    <property type="match status" value="1"/>
</dbReference>
<dbReference type="Pfam" id="PF00593">
    <property type="entry name" value="TonB_dep_Rec_b-barrel"/>
    <property type="match status" value="1"/>
</dbReference>
<evidence type="ECO:0000313" key="17">
    <source>
        <dbReference type="Proteomes" id="UP000015525"/>
    </source>
</evidence>
<comment type="similarity">
    <text evidence="11 12">Belongs to the TonB-dependent receptor family.</text>
</comment>
<dbReference type="GO" id="GO:0009279">
    <property type="term" value="C:cell outer membrane"/>
    <property type="evidence" value="ECO:0007669"/>
    <property type="project" value="UniProtKB-SubCell"/>
</dbReference>
<feature type="chain" id="PRO_5004575562" description="TonB-denpendent receptor" evidence="13">
    <location>
        <begin position="26"/>
        <end position="730"/>
    </location>
</feature>
<keyword evidence="6" id="KW-0408">Iron</keyword>
<dbReference type="EMBL" id="ATHO01000149">
    <property type="protein sequence ID" value="EQB01956.1"/>
    <property type="molecule type" value="Genomic_DNA"/>
</dbReference>
<name>T0GDW0_9SPHN</name>
<evidence type="ECO:0000256" key="12">
    <source>
        <dbReference type="RuleBase" id="RU003357"/>
    </source>
</evidence>
<dbReference type="InterPro" id="IPR012910">
    <property type="entry name" value="Plug_dom"/>
</dbReference>
<gene>
    <name evidence="16" type="ORF">L288_17190</name>
</gene>
<evidence type="ECO:0000256" key="5">
    <source>
        <dbReference type="ARBA" id="ARBA00022692"/>
    </source>
</evidence>
<evidence type="ECO:0008006" key="18">
    <source>
        <dbReference type="Google" id="ProtNLM"/>
    </source>
</evidence>
<evidence type="ECO:0000256" key="1">
    <source>
        <dbReference type="ARBA" id="ARBA00004571"/>
    </source>
</evidence>
<dbReference type="Pfam" id="PF07715">
    <property type="entry name" value="Plug"/>
    <property type="match status" value="1"/>
</dbReference>
<keyword evidence="17" id="KW-1185">Reference proteome</keyword>
<evidence type="ECO:0000256" key="13">
    <source>
        <dbReference type="SAM" id="SignalP"/>
    </source>
</evidence>
<dbReference type="PATRIC" id="fig|1329909.3.peg.3315"/>
<keyword evidence="9 11" id="KW-0472">Membrane</keyword>
<evidence type="ECO:0000259" key="14">
    <source>
        <dbReference type="Pfam" id="PF00593"/>
    </source>
</evidence>
<evidence type="ECO:0000256" key="4">
    <source>
        <dbReference type="ARBA" id="ARBA00022496"/>
    </source>
</evidence>
<feature type="signal peptide" evidence="13">
    <location>
        <begin position="1"/>
        <end position="25"/>
    </location>
</feature>
<dbReference type="AlphaFoldDB" id="T0GDW0"/>
<keyword evidence="10 11" id="KW-0998">Cell outer membrane</keyword>
<evidence type="ECO:0000256" key="3">
    <source>
        <dbReference type="ARBA" id="ARBA00022452"/>
    </source>
</evidence>
<dbReference type="InterPro" id="IPR039426">
    <property type="entry name" value="TonB-dep_rcpt-like"/>
</dbReference>
<accession>T0GDW0</accession>
<feature type="domain" description="TonB-dependent receptor-like beta-barrel" evidence="14">
    <location>
        <begin position="246"/>
        <end position="697"/>
    </location>
</feature>
<keyword evidence="5 11" id="KW-0812">Transmembrane</keyword>
<evidence type="ECO:0000256" key="2">
    <source>
        <dbReference type="ARBA" id="ARBA00022448"/>
    </source>
</evidence>
<keyword evidence="7" id="KW-0406">Ion transport</keyword>
<dbReference type="InterPro" id="IPR000531">
    <property type="entry name" value="Beta-barrel_TonB"/>
</dbReference>
<dbReference type="SUPFAM" id="SSF56935">
    <property type="entry name" value="Porins"/>
    <property type="match status" value="1"/>
</dbReference>
<feature type="domain" description="TonB-dependent receptor plug" evidence="15">
    <location>
        <begin position="53"/>
        <end position="162"/>
    </location>
</feature>
<dbReference type="GO" id="GO:0006826">
    <property type="term" value="P:iron ion transport"/>
    <property type="evidence" value="ECO:0007669"/>
    <property type="project" value="UniProtKB-KW"/>
</dbReference>
<evidence type="ECO:0000256" key="8">
    <source>
        <dbReference type="ARBA" id="ARBA00023077"/>
    </source>
</evidence>
<evidence type="ECO:0000256" key="7">
    <source>
        <dbReference type="ARBA" id="ARBA00023065"/>
    </source>
</evidence>
<keyword evidence="13" id="KW-0732">Signal</keyword>
<reference evidence="16 17" key="1">
    <citation type="journal article" date="2013" name="Genome Announc.">
        <title>Draft Genome Sequence of Sphingobium quisquiliarum Strain P25T, a Novel Hexachlorocyclohexane (HCH)-Degrading Bacterium Isolated from an HCH Dumpsite.</title>
        <authorList>
            <person name="Kumar Singh A."/>
            <person name="Sangwan N."/>
            <person name="Sharma A."/>
            <person name="Gupta V."/>
            <person name="Khurana J.P."/>
            <person name="Lal R."/>
        </authorList>
    </citation>
    <scope>NUCLEOTIDE SEQUENCE [LARGE SCALE GENOMIC DNA]</scope>
    <source>
        <strain evidence="16 17">P25</strain>
    </source>
</reference>
<evidence type="ECO:0000256" key="11">
    <source>
        <dbReference type="PROSITE-ProRule" id="PRU01360"/>
    </source>
</evidence>
<evidence type="ECO:0000256" key="9">
    <source>
        <dbReference type="ARBA" id="ARBA00023136"/>
    </source>
</evidence>
<proteinExistence type="inferred from homology"/>
<sequence>MMIRISFHSRLALVALSLAPFPALAQPGPGATPSDDQSLGEIVVTAEKREQSLQAIPASITAFGRQQLETKGITGIADLLGAVPNVQLTPFPNVATSQRTFIRGIGNVNDQITQDPSVAVYVDGIYSARIQGQATDVAELERVEVLRGPQGSLYGRNATGGAINFITKAPEFGKFSASQRLSMGNYDLFEARTFVNVPLGDHLAAQLSYYHSQRDGFVQNLGTGAARFGDRRRDAYRAAVRWAPVDGLDIRYAYDRSDVGDTAPYALVPVGFYPVKAKRPTQSSPFVRDLQRNDITAQGHSLTVSYDIADGMQIKSLTGYRKLDTQYNQNNAPGIFGPFPANRNQFFQKQDQFSQELQIIGEAADQQLQYVAGLFYFEESARNYDTSRQYNFNAARPGLNYIERRVTAKNKAYAAYAQATYSPEAFNRRLHLTLGGRYSYDKREGSFQRTVTPAIGPQVVGAYGEGHRTSRDFSPSATIAFDITSSANVYAKVVSGYKTGGFNVNASALAKFIAGFGPEDVLSYEAGIKSEWLDRRLRFNLAAFHMNYKDIQVGVPDATNPTLVDIINAGKARIDGFELDITAQPARGLTFTANYGYLDARFTRIINSAGANIASGFPFVQAPRHTLTTAIDYSFPETPIGTLSANLSYSFVDKQFSQPGDARYVIPDYGLLDARITLADIPVRGLDAKLSVWGKNLTDKDYYITRANFFAPGAQFGTPRTYGLDLMIAL</sequence>
<dbReference type="InterPro" id="IPR036942">
    <property type="entry name" value="Beta-barrel_TonB_sf"/>
</dbReference>
<keyword evidence="4" id="KW-0410">Iron transport</keyword>
<dbReference type="Proteomes" id="UP000015525">
    <property type="component" value="Unassembled WGS sequence"/>
</dbReference>
<keyword evidence="3 11" id="KW-1134">Transmembrane beta strand</keyword>
<evidence type="ECO:0000256" key="10">
    <source>
        <dbReference type="ARBA" id="ARBA00023237"/>
    </source>
</evidence>